<dbReference type="InterPro" id="IPR000157">
    <property type="entry name" value="TIR_dom"/>
</dbReference>
<dbReference type="Pfam" id="PF13676">
    <property type="entry name" value="TIR_2"/>
    <property type="match status" value="1"/>
</dbReference>
<feature type="domain" description="TIR" evidence="2">
    <location>
        <begin position="10"/>
        <end position="104"/>
    </location>
</feature>
<dbReference type="InterPro" id="IPR035897">
    <property type="entry name" value="Toll_tir_struct_dom_sf"/>
</dbReference>
<keyword evidence="1" id="KW-0175">Coiled coil</keyword>
<organism evidence="3 4">
    <name type="scientific">Gordonia otitidis (strain DSM 44809 / CCUG 52243 / JCM 12355 / NBRC 100426 / IFM 10032)</name>
    <dbReference type="NCBI Taxonomy" id="1108044"/>
    <lineage>
        <taxon>Bacteria</taxon>
        <taxon>Bacillati</taxon>
        <taxon>Actinomycetota</taxon>
        <taxon>Actinomycetes</taxon>
        <taxon>Mycobacteriales</taxon>
        <taxon>Gordoniaceae</taxon>
        <taxon>Gordonia</taxon>
    </lineage>
</organism>
<proteinExistence type="predicted"/>
<evidence type="ECO:0000256" key="1">
    <source>
        <dbReference type="SAM" id="Coils"/>
    </source>
</evidence>
<dbReference type="AlphaFoldDB" id="H5TRW7"/>
<protein>
    <recommendedName>
        <fullName evidence="2">TIR domain-containing protein</fullName>
    </recommendedName>
</protein>
<keyword evidence="4" id="KW-1185">Reference proteome</keyword>
<dbReference type="SUPFAM" id="SSF52200">
    <property type="entry name" value="Toll/Interleukin receptor TIR domain"/>
    <property type="match status" value="1"/>
</dbReference>
<reference evidence="3" key="1">
    <citation type="submission" date="2012-02" db="EMBL/GenBank/DDBJ databases">
        <title>Whole genome shotgun sequence of Gordonia otitidis NBRC 100426.</title>
        <authorList>
            <person name="Yoshida I."/>
            <person name="Hosoyama A."/>
            <person name="Tsuchikane K."/>
            <person name="Katsumata H."/>
            <person name="Yamazaki S."/>
            <person name="Fujita N."/>
        </authorList>
    </citation>
    <scope>NUCLEOTIDE SEQUENCE [LARGE SCALE GENOMIC DNA]</scope>
    <source>
        <strain evidence="3">NBRC 100426</strain>
    </source>
</reference>
<evidence type="ECO:0000313" key="4">
    <source>
        <dbReference type="Proteomes" id="UP000005038"/>
    </source>
</evidence>
<sequence>MSDNKHGPRIFVSHAHADGEYVKKFVTSILVRGAALHARDIFYSSAADMGVSSGEPLMDRVHREASGSALIIAMVTPTYQARPVCVAELGAAWARDVLFPVLAPGMDRSELEGVLPGLLIKQADDSAVLEELSDRIRELGFEFQSTSFGEGKAEWKSELRKGLVPAPLKAPPSADDMQRLEEELKSTEELLDKKNDELTKLKDRYAKLKKAKTEAAIQEADLPADEYERFAALRDTVATALRKLSTVVAEAVWHEAAGQEMRTPERYNFPDRCDDIETENKQGRLIVDEDDNTVRPNLHFPAVKQAYKAVADLRAYLTVGERSESFEDWFESTYETPMDLAKQACWDAVI</sequence>
<dbReference type="RefSeq" id="WP_007240409.1">
    <property type="nucleotide sequence ID" value="NZ_BAFB01000204.1"/>
</dbReference>
<evidence type="ECO:0000313" key="3">
    <source>
        <dbReference type="EMBL" id="GAB36225.1"/>
    </source>
</evidence>
<gene>
    <name evidence="3" type="ORF">GOOTI_204_00020</name>
</gene>
<evidence type="ECO:0000259" key="2">
    <source>
        <dbReference type="Pfam" id="PF13676"/>
    </source>
</evidence>
<dbReference type="Proteomes" id="UP000005038">
    <property type="component" value="Unassembled WGS sequence"/>
</dbReference>
<feature type="coiled-coil region" evidence="1">
    <location>
        <begin position="177"/>
        <end position="218"/>
    </location>
</feature>
<comment type="caution">
    <text evidence="3">The sequence shown here is derived from an EMBL/GenBank/DDBJ whole genome shotgun (WGS) entry which is preliminary data.</text>
</comment>
<dbReference type="Gene3D" id="3.40.50.10140">
    <property type="entry name" value="Toll/interleukin-1 receptor homology (TIR) domain"/>
    <property type="match status" value="1"/>
</dbReference>
<dbReference type="EMBL" id="BAFB01000204">
    <property type="protein sequence ID" value="GAB36225.1"/>
    <property type="molecule type" value="Genomic_DNA"/>
</dbReference>
<name>H5TRW7_GORO1</name>
<dbReference type="GO" id="GO:0007165">
    <property type="term" value="P:signal transduction"/>
    <property type="evidence" value="ECO:0007669"/>
    <property type="project" value="InterPro"/>
</dbReference>
<accession>H5TRW7</accession>